<evidence type="ECO:0000313" key="7">
    <source>
        <dbReference type="EMBL" id="MDI1432111.1"/>
    </source>
</evidence>
<dbReference type="RefSeq" id="WP_284720772.1">
    <property type="nucleotide sequence ID" value="NZ_JARZHI010000018.1"/>
</dbReference>
<comment type="caution">
    <text evidence="7">The sequence shown here is derived from an EMBL/GenBank/DDBJ whole genome shotgun (WGS) entry which is preliminary data.</text>
</comment>
<comment type="function">
    <text evidence="4">The branched-chain alpha-keto dehydrogenase complex catalyzes the overall conversion of alpha-keto acids to acyl-CoA and CO(2). It contains multiple copies of three enzymatic components: branched-chain alpha-keto acid decarboxylase (E1), lipoamide acyltransferase (E2) and lipoamide dehydrogenase (E3).</text>
</comment>
<feature type="region of interest" description="Disordered" evidence="5">
    <location>
        <begin position="1"/>
        <end position="23"/>
    </location>
</feature>
<dbReference type="Proteomes" id="UP001160301">
    <property type="component" value="Unassembled WGS sequence"/>
</dbReference>
<feature type="domain" description="Dehydrogenase E1 component" evidence="6">
    <location>
        <begin position="59"/>
        <end position="352"/>
    </location>
</feature>
<dbReference type="PANTHER" id="PTHR43380:SF1">
    <property type="entry name" value="2-OXOISOVALERATE DEHYDROGENASE SUBUNIT ALPHA, MITOCHONDRIAL"/>
    <property type="match status" value="1"/>
</dbReference>
<comment type="catalytic activity">
    <reaction evidence="4">
        <text>N(6)-[(R)-lipoyl]-L-lysyl-[protein] + 3-methyl-2-oxobutanoate + H(+) = N(6)-[(R)-S(8)-2-methylpropanoyldihydrolipoyl]-L-lysyl-[protein] + CO2</text>
        <dbReference type="Rhea" id="RHEA:13457"/>
        <dbReference type="Rhea" id="RHEA-COMP:10474"/>
        <dbReference type="Rhea" id="RHEA-COMP:10497"/>
        <dbReference type="ChEBI" id="CHEBI:11851"/>
        <dbReference type="ChEBI" id="CHEBI:15378"/>
        <dbReference type="ChEBI" id="CHEBI:16526"/>
        <dbReference type="ChEBI" id="CHEBI:83099"/>
        <dbReference type="ChEBI" id="CHEBI:83142"/>
        <dbReference type="EC" id="1.2.4.4"/>
    </reaction>
</comment>
<dbReference type="CDD" id="cd02000">
    <property type="entry name" value="TPP_E1_PDC_ADC_BCADC"/>
    <property type="match status" value="1"/>
</dbReference>
<keyword evidence="3 4" id="KW-0786">Thiamine pyrophosphate</keyword>
<proteinExistence type="inferred from homology"/>
<gene>
    <name evidence="7" type="ORF">QHF89_21620</name>
</gene>
<name>A0ABT6NUU3_9BACT</name>
<dbReference type="Gene3D" id="3.40.50.970">
    <property type="match status" value="1"/>
</dbReference>
<dbReference type="InterPro" id="IPR029061">
    <property type="entry name" value="THDP-binding"/>
</dbReference>
<evidence type="ECO:0000256" key="4">
    <source>
        <dbReference type="RuleBase" id="RU365014"/>
    </source>
</evidence>
<dbReference type="EC" id="1.2.4.4" evidence="4"/>
<evidence type="ECO:0000256" key="2">
    <source>
        <dbReference type="ARBA" id="ARBA00023002"/>
    </source>
</evidence>
<feature type="region of interest" description="Disordered" evidence="5">
    <location>
        <begin position="381"/>
        <end position="404"/>
    </location>
</feature>
<evidence type="ECO:0000256" key="3">
    <source>
        <dbReference type="ARBA" id="ARBA00023052"/>
    </source>
</evidence>
<evidence type="ECO:0000259" key="6">
    <source>
        <dbReference type="Pfam" id="PF00676"/>
    </source>
</evidence>
<dbReference type="InterPro" id="IPR001017">
    <property type="entry name" value="DH_E1"/>
</dbReference>
<evidence type="ECO:0000256" key="1">
    <source>
        <dbReference type="ARBA" id="ARBA00001964"/>
    </source>
</evidence>
<dbReference type="InterPro" id="IPR050771">
    <property type="entry name" value="Alpha-ketoacid_DH_E1_comp"/>
</dbReference>
<reference evidence="7 8" key="1">
    <citation type="submission" date="2023-04" db="EMBL/GenBank/DDBJ databases">
        <title>The genome sequence of Polyangium sorediatum DSM14670.</title>
        <authorList>
            <person name="Zhang X."/>
        </authorList>
    </citation>
    <scope>NUCLEOTIDE SEQUENCE [LARGE SCALE GENOMIC DNA]</scope>
    <source>
        <strain evidence="7 8">DSM 14670</strain>
    </source>
</reference>
<comment type="cofactor">
    <cofactor evidence="1 4">
        <name>thiamine diphosphate</name>
        <dbReference type="ChEBI" id="CHEBI:58937"/>
    </cofactor>
</comment>
<dbReference type="PANTHER" id="PTHR43380">
    <property type="entry name" value="2-OXOISOVALERATE DEHYDROGENASE SUBUNIT ALPHA, MITOCHONDRIAL"/>
    <property type="match status" value="1"/>
</dbReference>
<protein>
    <recommendedName>
        <fullName evidence="4">2-oxoisovalerate dehydrogenase subunit alpha</fullName>
        <ecNumber evidence="4">1.2.4.4</ecNumber>
    </recommendedName>
    <alternativeName>
        <fullName evidence="4">Branched-chain alpha-keto acid dehydrogenase E1 component alpha chain</fullName>
    </alternativeName>
</protein>
<comment type="similarity">
    <text evidence="4">Belongs to the BCKDHA family.</text>
</comment>
<keyword evidence="8" id="KW-1185">Reference proteome</keyword>
<organism evidence="7 8">
    <name type="scientific">Polyangium sorediatum</name>
    <dbReference type="NCBI Taxonomy" id="889274"/>
    <lineage>
        <taxon>Bacteria</taxon>
        <taxon>Pseudomonadati</taxon>
        <taxon>Myxococcota</taxon>
        <taxon>Polyangia</taxon>
        <taxon>Polyangiales</taxon>
        <taxon>Polyangiaceae</taxon>
        <taxon>Polyangium</taxon>
    </lineage>
</organism>
<accession>A0ABT6NUU3</accession>
<evidence type="ECO:0000313" key="8">
    <source>
        <dbReference type="Proteomes" id="UP001160301"/>
    </source>
</evidence>
<dbReference type="SUPFAM" id="SSF52518">
    <property type="entry name" value="Thiamin diphosphate-binding fold (THDP-binding)"/>
    <property type="match status" value="1"/>
</dbReference>
<evidence type="ECO:0000256" key="5">
    <source>
        <dbReference type="SAM" id="MobiDB-lite"/>
    </source>
</evidence>
<sequence>MHDHDVEARGPVMEAPATPAPHAAEAPDLGLLRVFRDDGSADPATDPGLPPHVLLRAYREMKRVRLIDTRMMLLQRQGRIHFAGECRGQEATPIATGLVLEREDWVFPALRESAIMLVRGFPLKSYIAQYFGNAGDVLKGRQMPSHMSGRAVNQVAWSSCMATQLPHAVGAAWAAKMRKDRSVVLGFVGDGGTSEPDFHNALNFAGVFKVPCVLVCQNNHWAISVPAGKQTASPTFAVKGRAYGVPSVRVDGNDVLAVYRVVSDAVARARSGGGPTFIESVTYRMGAHSSSDDPTRYRAQEEVDTWAQRDPIVRLRRHLVHRGLLDEAEEAALEDGLMAEISAAIQEVEALGPPARETLFDDVYAELPWHLAEQRAEVLANRPHPGSFVNDGGVREPPQTPPGR</sequence>
<keyword evidence="2 4" id="KW-0560">Oxidoreductase</keyword>
<dbReference type="Pfam" id="PF00676">
    <property type="entry name" value="E1_dh"/>
    <property type="match status" value="1"/>
</dbReference>
<dbReference type="EMBL" id="JARZHI010000018">
    <property type="protein sequence ID" value="MDI1432111.1"/>
    <property type="molecule type" value="Genomic_DNA"/>
</dbReference>